<feature type="compositionally biased region" description="Basic and acidic residues" evidence="4">
    <location>
        <begin position="1"/>
        <end position="13"/>
    </location>
</feature>
<dbReference type="Proteomes" id="UP000316726">
    <property type="component" value="Chromosome 6"/>
</dbReference>
<feature type="region of interest" description="Disordered" evidence="4">
    <location>
        <begin position="1"/>
        <end position="50"/>
    </location>
</feature>
<dbReference type="GO" id="GO:0006355">
    <property type="term" value="P:regulation of DNA-templated transcription"/>
    <property type="evidence" value="ECO:0007669"/>
    <property type="project" value="TreeGrafter"/>
</dbReference>
<dbReference type="PANTHER" id="PTHR12446:SF34">
    <property type="entry name" value="PROTEIN LIN-54 HOMOLOG"/>
    <property type="match status" value="1"/>
</dbReference>
<protein>
    <recommendedName>
        <fullName evidence="5">CRC domain-containing protein</fullName>
    </recommendedName>
</protein>
<evidence type="ECO:0000313" key="7">
    <source>
        <dbReference type="Proteomes" id="UP000316726"/>
    </source>
</evidence>
<accession>A0A5B8MQR9</accession>
<comment type="subcellular location">
    <subcellularLocation>
        <location evidence="1">Nucleus</location>
    </subcellularLocation>
</comment>
<feature type="region of interest" description="Disordered" evidence="4">
    <location>
        <begin position="67"/>
        <end position="159"/>
    </location>
</feature>
<keyword evidence="7" id="KW-1185">Reference proteome</keyword>
<feature type="compositionally biased region" description="Low complexity" evidence="4">
    <location>
        <begin position="27"/>
        <end position="36"/>
    </location>
</feature>
<evidence type="ECO:0000256" key="3">
    <source>
        <dbReference type="ARBA" id="ARBA00023242"/>
    </source>
</evidence>
<dbReference type="GO" id="GO:0005634">
    <property type="term" value="C:nucleus"/>
    <property type="evidence" value="ECO:0007669"/>
    <property type="project" value="UniProtKB-SubCell"/>
</dbReference>
<comment type="similarity">
    <text evidence="2">Belongs to the lin-54 family.</text>
</comment>
<proteinExistence type="inferred from homology"/>
<dbReference type="STRING" id="1764295.A0A5B8MQR9"/>
<dbReference type="Pfam" id="PF03638">
    <property type="entry name" value="TCR"/>
    <property type="match status" value="2"/>
</dbReference>
<evidence type="ECO:0000259" key="5">
    <source>
        <dbReference type="PROSITE" id="PS51634"/>
    </source>
</evidence>
<dbReference type="InterPro" id="IPR005172">
    <property type="entry name" value="CRC"/>
</dbReference>
<feature type="compositionally biased region" description="Polar residues" evidence="4">
    <location>
        <begin position="87"/>
        <end position="98"/>
    </location>
</feature>
<reference evidence="6 7" key="1">
    <citation type="submission" date="2018-07" db="EMBL/GenBank/DDBJ databases">
        <title>The complete nuclear genome of the prasinophyte Chloropicon primus (CCMP1205).</title>
        <authorList>
            <person name="Pombert J.-F."/>
            <person name="Otis C."/>
            <person name="Turmel M."/>
            <person name="Lemieux C."/>
        </authorList>
    </citation>
    <scope>NUCLEOTIDE SEQUENCE [LARGE SCALE GENOMIC DNA]</scope>
    <source>
        <strain evidence="6 7">CCMP1205</strain>
    </source>
</reference>
<evidence type="ECO:0000256" key="2">
    <source>
        <dbReference type="ARBA" id="ARBA00007267"/>
    </source>
</evidence>
<organism evidence="6 7">
    <name type="scientific">Chloropicon primus</name>
    <dbReference type="NCBI Taxonomy" id="1764295"/>
    <lineage>
        <taxon>Eukaryota</taxon>
        <taxon>Viridiplantae</taxon>
        <taxon>Chlorophyta</taxon>
        <taxon>Chloropicophyceae</taxon>
        <taxon>Chloropicales</taxon>
        <taxon>Chloropicaceae</taxon>
        <taxon>Chloropicon</taxon>
    </lineage>
</organism>
<evidence type="ECO:0000256" key="1">
    <source>
        <dbReference type="ARBA" id="ARBA00004123"/>
    </source>
</evidence>
<dbReference type="PANTHER" id="PTHR12446">
    <property type="entry name" value="TESMIN/TSO1-RELATED"/>
    <property type="match status" value="1"/>
</dbReference>
<name>A0A5B8MQR9_9CHLO</name>
<dbReference type="InterPro" id="IPR033467">
    <property type="entry name" value="Tesmin/TSO1-like_CXC"/>
</dbReference>
<dbReference type="SMART" id="SM01114">
    <property type="entry name" value="CXC"/>
    <property type="match status" value="2"/>
</dbReference>
<keyword evidence="3" id="KW-0539">Nucleus</keyword>
<feature type="compositionally biased region" description="Basic and acidic residues" evidence="4">
    <location>
        <begin position="39"/>
        <end position="50"/>
    </location>
</feature>
<dbReference type="AlphaFoldDB" id="A0A5B8MQR9"/>
<feature type="compositionally biased region" description="Basic and acidic residues" evidence="4">
    <location>
        <begin position="136"/>
        <end position="150"/>
    </location>
</feature>
<feature type="domain" description="CRC" evidence="5">
    <location>
        <begin position="280"/>
        <end position="410"/>
    </location>
</feature>
<dbReference type="OrthoDB" id="6283463at2759"/>
<sequence>MSENDAHLFRKETPWSSMMKTHNFGDVPEATVAAGGEEAGEKSKVAEKPAEHMQAWIKANVPGAHVNLGTRETTTPAPASSARLQRDSGNSSSQTQDDGGNGQTPVAEPRNTFKHRRKDSPFQVWRPGSLPKRQKAGGDNRDGGTGHPERMQPLPDPVGGLRTMDREAPQLPALKQIKEVGDQQLAQSILKSVAQKVPSFQHRAASNSTLEAMVRREIVASEQSRARLWEAAASSLPTPMVSRAQGTAQYLQSVALPSVVISAPNSHPLPKGGSGKNTKQQKRCQCKKTKCLKLYCPCFAEGLYCGPRCNCRDCFNDQQYDKLVKEAREKIKEKNPDAFEPKVRVSAQRMHQAPHSEGGVNAPQVRQTLQHQTGCKCTKTSCLKRYCECYAAGVFCGTKCNCTNCQNTEDNPLLSNVHGALQ</sequence>
<dbReference type="PROSITE" id="PS51634">
    <property type="entry name" value="CRC"/>
    <property type="match status" value="1"/>
</dbReference>
<dbReference type="EMBL" id="CP031039">
    <property type="protein sequence ID" value="QDZ21652.1"/>
    <property type="molecule type" value="Genomic_DNA"/>
</dbReference>
<dbReference type="InterPro" id="IPR028307">
    <property type="entry name" value="Lin-54_fam"/>
</dbReference>
<evidence type="ECO:0000313" key="6">
    <source>
        <dbReference type="EMBL" id="QDZ21652.1"/>
    </source>
</evidence>
<gene>
    <name evidence="6" type="ORF">A3770_06p41700</name>
</gene>
<evidence type="ECO:0000256" key="4">
    <source>
        <dbReference type="SAM" id="MobiDB-lite"/>
    </source>
</evidence>